<feature type="active site" evidence="1">
    <location>
        <position position="656"/>
    </location>
</feature>
<feature type="coiled-coil region" evidence="2">
    <location>
        <begin position="210"/>
        <end position="241"/>
    </location>
</feature>
<dbReference type="EC" id="3.4.21.53" evidence="1"/>
<keyword evidence="1" id="KW-0378">Hydrolase</keyword>
<reference evidence="4 5" key="1">
    <citation type="submission" date="2021-06" db="EMBL/GenBank/DDBJ databases">
        <title>Gemonas diversity in paddy soil.</title>
        <authorList>
            <person name="Liu G."/>
        </authorList>
    </citation>
    <scope>NUCLEOTIDE SEQUENCE [LARGE SCALE GENOMIC DNA]</scope>
    <source>
        <strain evidence="4 5">RG10</strain>
    </source>
</reference>
<keyword evidence="5" id="KW-1185">Reference proteome</keyword>
<dbReference type="InterPro" id="IPR046844">
    <property type="entry name" value="Lon-like_helical"/>
</dbReference>
<protein>
    <recommendedName>
        <fullName evidence="1">endopeptidase La</fullName>
        <ecNumber evidence="1">3.4.21.53</ecNumber>
    </recommendedName>
</protein>
<feature type="domain" description="Lon proteolytic" evidence="3">
    <location>
        <begin position="566"/>
        <end position="761"/>
    </location>
</feature>
<dbReference type="Pfam" id="PF13654">
    <property type="entry name" value="AAA_32"/>
    <property type="match status" value="1"/>
</dbReference>
<dbReference type="Pfam" id="PF20437">
    <property type="entry name" value="LonC_helical"/>
    <property type="match status" value="1"/>
</dbReference>
<evidence type="ECO:0000256" key="1">
    <source>
        <dbReference type="PROSITE-ProRule" id="PRU01122"/>
    </source>
</evidence>
<comment type="catalytic activity">
    <reaction evidence="1">
        <text>Hydrolysis of proteins in presence of ATP.</text>
        <dbReference type="EC" id="3.4.21.53"/>
    </reaction>
</comment>
<name>A0ABX8J736_9BACT</name>
<dbReference type="RefSeq" id="WP_216800867.1">
    <property type="nucleotide sequence ID" value="NZ_CP076723.1"/>
</dbReference>
<evidence type="ECO:0000313" key="5">
    <source>
        <dbReference type="Proteomes" id="UP000683557"/>
    </source>
</evidence>
<dbReference type="PANTHER" id="PTHR10046">
    <property type="entry name" value="ATP DEPENDENT LON PROTEASE FAMILY MEMBER"/>
    <property type="match status" value="1"/>
</dbReference>
<sequence length="811" mass="90923">MSETDCRVPVEKLRWVCDPALFNFKTTEEIANLEGNITQDRALAAIEFGLGMSNNGFNIYLAGEPGTGRTSTIRQMLKKFVKDTCPPSDWCYVNNFHTPDAPLAIALPAGMGRAFAADMRELLDYMRANVPTALESKEYETNRVSIIERFQERNGEIFSDLEQEAGEKGFALQRTVSGLVIVPQKEGRNFTQEEYEALEKDEREKLDTVGRELTEKLNDALRQVRENEKALRDALAQLDRELGLSAVGHHLNPLKEKYQGFGKVQQYLEDVQEDLLLNLEDFKPQVAPPQIPGLKIPKQEPTFERYEVNVLVENNPDNGAPVIFESNPTYNNLFGRIENIMQMGGMATTNFTLIKPGALHRANGGYLILDAREVLINPFAWESLKRCIRNMEIKIEDVLEQYRFMTVVSLKPEPVPLNAKIIMIGSLWIYYLLYYLEPDYRKFFKVKADFDSQINRTPEVMQDYALFVAAHCCKEGLLPFDPTGVAALLEHASRLVEDQDRLSSQFMELSDLIRESSYWAKRGGAQVVDRSWVKRAIHEKTYRSNRIEERIQEYLAQGIILCDTKGSVVGQINGLSVITMGDYTFGRPSRLTIRVSQGRSGMVNIEREVKLSGPIHDKGVLILTGYLAGKFGQEQPLSYSAHICFEQSYEGIEGDSASSAELYGLLSAFSGLPVKQGIAVTGSVNQHGQIQPIGGANYKIEGFFAVCKAKGLTGEQGVIVPKINEHNLMLSDEVVQAVSDGMFHIWSVSQVEEGIEILTGVPAGKVGEDGGYPEGTVNFLVQKKLKTMLDNMRKLQLQDKEGKDEPVKLLE</sequence>
<organism evidence="4 5">
    <name type="scientific">Geomonas oryzisoli</name>
    <dbReference type="NCBI Taxonomy" id="2847992"/>
    <lineage>
        <taxon>Bacteria</taxon>
        <taxon>Pseudomonadati</taxon>
        <taxon>Thermodesulfobacteriota</taxon>
        <taxon>Desulfuromonadia</taxon>
        <taxon>Geobacterales</taxon>
        <taxon>Geobacteraceae</taxon>
        <taxon>Geomonas</taxon>
    </lineage>
</organism>
<proteinExistence type="inferred from homology"/>
<comment type="similarity">
    <text evidence="1">Belongs to the peptidase S16 family.</text>
</comment>
<dbReference type="InterPro" id="IPR027065">
    <property type="entry name" value="Lon_Prtase"/>
</dbReference>
<keyword evidence="2" id="KW-0175">Coiled coil</keyword>
<feature type="active site" evidence="1">
    <location>
        <position position="699"/>
    </location>
</feature>
<dbReference type="InterPro" id="IPR041699">
    <property type="entry name" value="AAA_32"/>
</dbReference>
<dbReference type="PROSITE" id="PS51786">
    <property type="entry name" value="LON_PROTEOLYTIC"/>
    <property type="match status" value="1"/>
</dbReference>
<evidence type="ECO:0000256" key="2">
    <source>
        <dbReference type="SAM" id="Coils"/>
    </source>
</evidence>
<evidence type="ECO:0000259" key="3">
    <source>
        <dbReference type="PROSITE" id="PS51786"/>
    </source>
</evidence>
<dbReference type="Pfam" id="PF20436">
    <property type="entry name" value="LonB_AAA-LID"/>
    <property type="match status" value="1"/>
</dbReference>
<keyword evidence="1" id="KW-0720">Serine protease</keyword>
<dbReference type="InterPro" id="IPR008269">
    <property type="entry name" value="Lon_proteolytic"/>
</dbReference>
<dbReference type="InterPro" id="IPR046843">
    <property type="entry name" value="LonB_AAA-LID"/>
</dbReference>
<keyword evidence="1" id="KW-0645">Protease</keyword>
<dbReference type="Proteomes" id="UP000683557">
    <property type="component" value="Chromosome"/>
</dbReference>
<accession>A0ABX8J736</accession>
<gene>
    <name evidence="4" type="ORF">KP004_02835</name>
</gene>
<dbReference type="EMBL" id="CP076723">
    <property type="protein sequence ID" value="QWV94143.1"/>
    <property type="molecule type" value="Genomic_DNA"/>
</dbReference>
<dbReference type="Pfam" id="PF05362">
    <property type="entry name" value="Lon_C"/>
    <property type="match status" value="1"/>
</dbReference>
<evidence type="ECO:0000313" key="4">
    <source>
        <dbReference type="EMBL" id="QWV94143.1"/>
    </source>
</evidence>